<dbReference type="Proteomes" id="UP000275865">
    <property type="component" value="Unassembled WGS sequence"/>
</dbReference>
<feature type="region of interest" description="Disordered" evidence="1">
    <location>
        <begin position="403"/>
        <end position="459"/>
    </location>
</feature>
<evidence type="ECO:0000313" key="3">
    <source>
        <dbReference type="Proteomes" id="UP000275865"/>
    </source>
</evidence>
<gene>
    <name evidence="2" type="ORF">D7044_26205</name>
</gene>
<evidence type="ECO:0008006" key="4">
    <source>
        <dbReference type="Google" id="ProtNLM"/>
    </source>
</evidence>
<proteinExistence type="predicted"/>
<dbReference type="EMBL" id="RAZT01000015">
    <property type="protein sequence ID" value="RKN28349.1"/>
    <property type="molecule type" value="Genomic_DNA"/>
</dbReference>
<comment type="caution">
    <text evidence="2">The sequence shown here is derived from an EMBL/GenBank/DDBJ whole genome shotgun (WGS) entry which is preliminary data.</text>
</comment>
<name>A0A3A9XTB3_9ACTN</name>
<dbReference type="AlphaFoldDB" id="A0A3A9XTB3"/>
<sequence>MIERGSGRTSSLTDWHRMDVNSMWACLQDHDTANHWKQVAGWRKICDLAQAHLSRLQEYRRGLAAAWPPASNTAALAYLSQLDELIDKVRRTHDAAATNYTALAAATQAIGGTRTRLQKIHEEYAAKLQQKRAYEATAADPKAAMGSRVTDRPVTDADLEQLNVQARGIMYGLSTELQQAQAALRQPPPAPRPSGKDTADPDVYGAGAVPVIPAIVPAPVGTNSATRVSPRPSATALQQDDASTPGRVGPILGGANINTSPPTPTLPSGGALPPPLAITPDASAPRSPTAPIAFSPQAPIGGERVSHPPTKPAIESSSKIQNSTKAPPFHSLPSSGLIGGMPGPGMGQPVGGGAAPRRVNPIGGVIGGGAGTSPTGAAGTRPGGTRGFPGAHGVHPAHIPRTLDAHSPSRFDQPGQMTGESRNWDPDHPWDVDKGVPPVMRAPDEEGPIDPGPAIGLTR</sequence>
<feature type="region of interest" description="Disordered" evidence="1">
    <location>
        <begin position="364"/>
        <end position="383"/>
    </location>
</feature>
<accession>A0A3A9XTB3</accession>
<evidence type="ECO:0000256" key="1">
    <source>
        <dbReference type="SAM" id="MobiDB-lite"/>
    </source>
</evidence>
<feature type="compositionally biased region" description="Gly residues" evidence="1">
    <location>
        <begin position="337"/>
        <end position="354"/>
    </location>
</feature>
<organism evidence="2 3">
    <name type="scientific">Micromonospora musae</name>
    <dbReference type="NCBI Taxonomy" id="1894970"/>
    <lineage>
        <taxon>Bacteria</taxon>
        <taxon>Bacillati</taxon>
        <taxon>Actinomycetota</taxon>
        <taxon>Actinomycetes</taxon>
        <taxon>Micromonosporales</taxon>
        <taxon>Micromonosporaceae</taxon>
        <taxon>Micromonospora</taxon>
    </lineage>
</organism>
<feature type="compositionally biased region" description="Basic and acidic residues" evidence="1">
    <location>
        <begin position="422"/>
        <end position="434"/>
    </location>
</feature>
<feature type="region of interest" description="Disordered" evidence="1">
    <location>
        <begin position="223"/>
        <end position="354"/>
    </location>
</feature>
<reference evidence="2 3" key="1">
    <citation type="submission" date="2018-09" db="EMBL/GenBank/DDBJ databases">
        <title>Micromonospora sp. nov. MS1-9, isolated from a root of Musa sp.</title>
        <authorList>
            <person name="Kuncharoen N."/>
            <person name="Kudo T."/>
            <person name="Ohkuma M."/>
            <person name="Yuki M."/>
            <person name="Tanasupawat S."/>
        </authorList>
    </citation>
    <scope>NUCLEOTIDE SEQUENCE [LARGE SCALE GENOMIC DNA]</scope>
    <source>
        <strain evidence="2 3">MS1-9</strain>
    </source>
</reference>
<protein>
    <recommendedName>
        <fullName evidence="4">PPE domain-containing protein</fullName>
    </recommendedName>
</protein>
<feature type="compositionally biased region" description="Polar residues" evidence="1">
    <location>
        <begin position="315"/>
        <end position="325"/>
    </location>
</feature>
<dbReference type="RefSeq" id="WP_120690475.1">
    <property type="nucleotide sequence ID" value="NZ_RAZT01000015.1"/>
</dbReference>
<feature type="region of interest" description="Disordered" evidence="1">
    <location>
        <begin position="179"/>
        <end position="205"/>
    </location>
</feature>
<evidence type="ECO:0000313" key="2">
    <source>
        <dbReference type="EMBL" id="RKN28349.1"/>
    </source>
</evidence>